<protein>
    <recommendedName>
        <fullName evidence="3">SHSP domain-containing protein</fullName>
    </recommendedName>
</protein>
<evidence type="ECO:0008006" key="3">
    <source>
        <dbReference type="Google" id="ProtNLM"/>
    </source>
</evidence>
<organism evidence="1 2">
    <name type="scientific">Paenibacillus etheri</name>
    <dbReference type="NCBI Taxonomy" id="1306852"/>
    <lineage>
        <taxon>Bacteria</taxon>
        <taxon>Bacillati</taxon>
        <taxon>Bacillota</taxon>
        <taxon>Bacilli</taxon>
        <taxon>Bacillales</taxon>
        <taxon>Paenibacillaceae</taxon>
        <taxon>Paenibacillus</taxon>
    </lineage>
</organism>
<dbReference type="SUPFAM" id="SSF49764">
    <property type="entry name" value="HSP20-like chaperones"/>
    <property type="match status" value="1"/>
</dbReference>
<keyword evidence="2" id="KW-1185">Reference proteome</keyword>
<dbReference type="RefSeq" id="WP_060623417.1">
    <property type="nucleotide sequence ID" value="NZ_LCZJ02000019.1"/>
</dbReference>
<gene>
    <name evidence="1" type="ORF">UQ64_13715</name>
</gene>
<proteinExistence type="predicted"/>
<accession>A0A0W1AYZ0</accession>
<dbReference type="OrthoDB" id="2637517at2"/>
<dbReference type="AlphaFoldDB" id="A0A0W1AYZ0"/>
<dbReference type="Proteomes" id="UP000054709">
    <property type="component" value="Unassembled WGS sequence"/>
</dbReference>
<evidence type="ECO:0000313" key="2">
    <source>
        <dbReference type="Proteomes" id="UP000054709"/>
    </source>
</evidence>
<name>A0A0W1AYZ0_9BACL</name>
<reference evidence="1 2" key="1">
    <citation type="journal article" date="2015" name="Int. Biodeterior. Biodegradation">
        <title>Physiological and genetic screening methods for the isolation of methyl tert-butyl ether-degrading bacteria for bioremediation purposes.</title>
        <authorList>
            <person name="Guisado I.M."/>
            <person name="Purswani J."/>
            <person name="Gonzalez Lopez J."/>
            <person name="Pozo C."/>
        </authorList>
    </citation>
    <scope>NUCLEOTIDE SEQUENCE [LARGE SCALE GENOMIC DNA]</scope>
    <source>
        <strain evidence="1 2">SH7</strain>
    </source>
</reference>
<sequence>MSPNKSNPLDWMNEDPFFKKKLSLKSLEEQWKLDPSQIDGYVEKIIREATSATTSSLTDETSSLQFEHLDTHNYLITKIRIPSGIHPESIWAQINRTQIKLSGLGKNHSEIIPLPIPINPDQSRATYKQGSLQFRMPKMSSGKFRDINIRYL</sequence>
<comment type="caution">
    <text evidence="1">The sequence shown here is derived from an EMBL/GenBank/DDBJ whole genome shotgun (WGS) entry which is preliminary data.</text>
</comment>
<dbReference type="EMBL" id="LCZJ02000019">
    <property type="protein sequence ID" value="KTD86525.1"/>
    <property type="molecule type" value="Genomic_DNA"/>
</dbReference>
<evidence type="ECO:0000313" key="1">
    <source>
        <dbReference type="EMBL" id="KTD86525.1"/>
    </source>
</evidence>
<dbReference type="InterPro" id="IPR008978">
    <property type="entry name" value="HSP20-like_chaperone"/>
</dbReference>